<dbReference type="Proteomes" id="UP000677228">
    <property type="component" value="Unassembled WGS sequence"/>
</dbReference>
<dbReference type="EMBL" id="CAJNOQ010010837">
    <property type="protein sequence ID" value="CAF1262228.1"/>
    <property type="molecule type" value="Genomic_DNA"/>
</dbReference>
<gene>
    <name evidence="2" type="ORF">GPM918_LOCUS26663</name>
    <name evidence="1" type="ORF">OVA965_LOCUS18656</name>
    <name evidence="4" type="ORF">SRO942_LOCUS26862</name>
    <name evidence="3" type="ORF">TMI583_LOCUS18666</name>
</gene>
<evidence type="ECO:0000313" key="3">
    <source>
        <dbReference type="EMBL" id="CAF3849426.1"/>
    </source>
</evidence>
<dbReference type="EMBL" id="CAJOBC010019295">
    <property type="protein sequence ID" value="CAF4041294.1"/>
    <property type="molecule type" value="Genomic_DNA"/>
</dbReference>
<evidence type="ECO:0000313" key="1">
    <source>
        <dbReference type="EMBL" id="CAF1087680.1"/>
    </source>
</evidence>
<evidence type="ECO:0000313" key="5">
    <source>
        <dbReference type="Proteomes" id="UP000663829"/>
    </source>
</evidence>
<feature type="non-terminal residue" evidence="2">
    <location>
        <position position="1"/>
    </location>
</feature>
<proteinExistence type="predicted"/>
<dbReference type="EMBL" id="CAJOBA010009361">
    <property type="protein sequence ID" value="CAF3849426.1"/>
    <property type="molecule type" value="Genomic_DNA"/>
</dbReference>
<keyword evidence="5" id="KW-1185">Reference proteome</keyword>
<dbReference type="Proteomes" id="UP000681722">
    <property type="component" value="Unassembled WGS sequence"/>
</dbReference>
<dbReference type="AlphaFoldDB" id="A0A815AZE6"/>
<dbReference type="EMBL" id="CAJNOK010009345">
    <property type="protein sequence ID" value="CAF1087680.1"/>
    <property type="molecule type" value="Genomic_DNA"/>
</dbReference>
<evidence type="ECO:0000313" key="2">
    <source>
        <dbReference type="EMBL" id="CAF1262228.1"/>
    </source>
</evidence>
<protein>
    <submittedName>
        <fullName evidence="2">Uncharacterized protein</fullName>
    </submittedName>
</protein>
<dbReference type="Proteomes" id="UP000682733">
    <property type="component" value="Unassembled WGS sequence"/>
</dbReference>
<reference evidence="2" key="1">
    <citation type="submission" date="2021-02" db="EMBL/GenBank/DDBJ databases">
        <authorList>
            <person name="Nowell W R."/>
        </authorList>
    </citation>
    <scope>NUCLEOTIDE SEQUENCE</scope>
</reference>
<name>A0A815AZE6_9BILA</name>
<evidence type="ECO:0000313" key="4">
    <source>
        <dbReference type="EMBL" id="CAF4041294.1"/>
    </source>
</evidence>
<dbReference type="Proteomes" id="UP000663829">
    <property type="component" value="Unassembled WGS sequence"/>
</dbReference>
<accession>A0A815AZE6</accession>
<comment type="caution">
    <text evidence="2">The sequence shown here is derived from an EMBL/GenBank/DDBJ whole genome shotgun (WGS) entry which is preliminary data.</text>
</comment>
<organism evidence="2 5">
    <name type="scientific">Didymodactylos carnosus</name>
    <dbReference type="NCBI Taxonomy" id="1234261"/>
    <lineage>
        <taxon>Eukaryota</taxon>
        <taxon>Metazoa</taxon>
        <taxon>Spiralia</taxon>
        <taxon>Gnathifera</taxon>
        <taxon>Rotifera</taxon>
        <taxon>Eurotatoria</taxon>
        <taxon>Bdelloidea</taxon>
        <taxon>Philodinida</taxon>
        <taxon>Philodinidae</taxon>
        <taxon>Didymodactylos</taxon>
    </lineage>
</organism>
<sequence length="111" mass="12019">AIVIEFNEDCIVGKLPNPNEACIVGAVVCVENAEVDEPNPRNGLLFKETTAGGFIEEEATCPNPLLMFDGVVVSVVSVVWGTADKNVHGTTLNSTRKELYRDRKRVALVTC</sequence>